<dbReference type="PANTHER" id="PTHR31321">
    <property type="entry name" value="ACYL-COA THIOESTER HYDROLASE YBHC-RELATED"/>
    <property type="match status" value="1"/>
</dbReference>
<name>A0A9N7NE54_STRHE</name>
<keyword evidence="10" id="KW-0732">Signal</keyword>
<feature type="chain" id="PRO_5040537561" description="Pectinesterase" evidence="10">
    <location>
        <begin position="23"/>
        <end position="340"/>
    </location>
</feature>
<keyword evidence="13" id="KW-1185">Reference proteome</keyword>
<evidence type="ECO:0000256" key="2">
    <source>
        <dbReference type="ARBA" id="ARBA00005184"/>
    </source>
</evidence>
<dbReference type="EC" id="3.1.1.11" evidence="4 10"/>
<protein>
    <recommendedName>
        <fullName evidence="4 10">Pectinesterase</fullName>
        <ecNumber evidence="4 10">3.1.1.11</ecNumber>
    </recommendedName>
</protein>
<dbReference type="SUPFAM" id="SSF51126">
    <property type="entry name" value="Pectin lyase-like"/>
    <property type="match status" value="1"/>
</dbReference>
<feature type="signal peptide" evidence="10">
    <location>
        <begin position="1"/>
        <end position="22"/>
    </location>
</feature>
<evidence type="ECO:0000256" key="6">
    <source>
        <dbReference type="ARBA" id="ARBA00022801"/>
    </source>
</evidence>
<evidence type="ECO:0000256" key="8">
    <source>
        <dbReference type="ARBA" id="ARBA00047928"/>
    </source>
</evidence>
<comment type="caution">
    <text evidence="12">The sequence shown here is derived from an EMBL/GenBank/DDBJ whole genome shotgun (WGS) entry which is preliminary data.</text>
</comment>
<evidence type="ECO:0000313" key="12">
    <source>
        <dbReference type="EMBL" id="CAA0832447.1"/>
    </source>
</evidence>
<dbReference type="Pfam" id="PF01095">
    <property type="entry name" value="Pectinesterase"/>
    <property type="match status" value="1"/>
</dbReference>
<evidence type="ECO:0000256" key="4">
    <source>
        <dbReference type="ARBA" id="ARBA00013229"/>
    </source>
</evidence>
<dbReference type="EMBL" id="CACSLK010027833">
    <property type="protein sequence ID" value="CAA0832447.1"/>
    <property type="molecule type" value="Genomic_DNA"/>
</dbReference>
<dbReference type="Gene3D" id="2.160.20.10">
    <property type="entry name" value="Single-stranded right-handed beta-helix, Pectin lyase-like"/>
    <property type="match status" value="1"/>
</dbReference>
<comment type="subcellular location">
    <subcellularLocation>
        <location evidence="1">Secreted</location>
    </subcellularLocation>
</comment>
<feature type="domain" description="Pectinesterase catalytic" evidence="11">
    <location>
        <begin position="65"/>
        <end position="334"/>
    </location>
</feature>
<dbReference type="AlphaFoldDB" id="A0A9N7NE54"/>
<evidence type="ECO:0000256" key="9">
    <source>
        <dbReference type="PROSITE-ProRule" id="PRU10040"/>
    </source>
</evidence>
<evidence type="ECO:0000256" key="3">
    <source>
        <dbReference type="ARBA" id="ARBA00008891"/>
    </source>
</evidence>
<dbReference type="GO" id="GO:0045490">
    <property type="term" value="P:pectin catabolic process"/>
    <property type="evidence" value="ECO:0007669"/>
    <property type="project" value="UniProtKB-UniRule"/>
</dbReference>
<evidence type="ECO:0000259" key="11">
    <source>
        <dbReference type="Pfam" id="PF01095"/>
    </source>
</evidence>
<dbReference type="GO" id="GO:0042545">
    <property type="term" value="P:cell wall modification"/>
    <property type="evidence" value="ECO:0007669"/>
    <property type="project" value="UniProtKB-UniRule"/>
</dbReference>
<feature type="active site" evidence="9">
    <location>
        <position position="203"/>
    </location>
</feature>
<dbReference type="InterPro" id="IPR000070">
    <property type="entry name" value="Pectinesterase_cat"/>
</dbReference>
<dbReference type="PROSITE" id="PS00503">
    <property type="entry name" value="PECTINESTERASE_2"/>
    <property type="match status" value="1"/>
</dbReference>
<dbReference type="InterPro" id="IPR033131">
    <property type="entry name" value="Pectinesterase_Asp_AS"/>
</dbReference>
<comment type="similarity">
    <text evidence="3">Belongs to the pectinesterase family.</text>
</comment>
<evidence type="ECO:0000256" key="10">
    <source>
        <dbReference type="RuleBase" id="RU000589"/>
    </source>
</evidence>
<organism evidence="12 13">
    <name type="scientific">Striga hermonthica</name>
    <name type="common">Purple witchweed</name>
    <name type="synonym">Buchnera hermonthica</name>
    <dbReference type="NCBI Taxonomy" id="68872"/>
    <lineage>
        <taxon>Eukaryota</taxon>
        <taxon>Viridiplantae</taxon>
        <taxon>Streptophyta</taxon>
        <taxon>Embryophyta</taxon>
        <taxon>Tracheophyta</taxon>
        <taxon>Spermatophyta</taxon>
        <taxon>Magnoliopsida</taxon>
        <taxon>eudicotyledons</taxon>
        <taxon>Gunneridae</taxon>
        <taxon>Pentapetalae</taxon>
        <taxon>asterids</taxon>
        <taxon>lamiids</taxon>
        <taxon>Lamiales</taxon>
        <taxon>Orobanchaceae</taxon>
        <taxon>Buchnereae</taxon>
        <taxon>Striga</taxon>
    </lineage>
</organism>
<keyword evidence="5" id="KW-0964">Secreted</keyword>
<dbReference type="InterPro" id="IPR011050">
    <property type="entry name" value="Pectin_lyase_fold/virulence"/>
</dbReference>
<evidence type="ECO:0000256" key="1">
    <source>
        <dbReference type="ARBA" id="ARBA00004613"/>
    </source>
</evidence>
<dbReference type="GO" id="GO:0005576">
    <property type="term" value="C:extracellular region"/>
    <property type="evidence" value="ECO:0007669"/>
    <property type="project" value="UniProtKB-SubCell"/>
</dbReference>
<reference evidence="12" key="1">
    <citation type="submission" date="2019-12" db="EMBL/GenBank/DDBJ databases">
        <authorList>
            <person name="Scholes J."/>
        </authorList>
    </citation>
    <scope>NUCLEOTIDE SEQUENCE</scope>
</reference>
<dbReference type="PANTHER" id="PTHR31321:SF31">
    <property type="entry name" value="PECTINESTERASE QRT1"/>
    <property type="match status" value="1"/>
</dbReference>
<keyword evidence="7 10" id="KW-0063">Aspartyl esterase</keyword>
<dbReference type="Proteomes" id="UP001153555">
    <property type="component" value="Unassembled WGS sequence"/>
</dbReference>
<keyword evidence="6 10" id="KW-0378">Hydrolase</keyword>
<dbReference type="GO" id="GO:0030599">
    <property type="term" value="F:pectinesterase activity"/>
    <property type="evidence" value="ECO:0007669"/>
    <property type="project" value="UniProtKB-UniRule"/>
</dbReference>
<accession>A0A9N7NE54</accession>
<dbReference type="OrthoDB" id="2019149at2759"/>
<gene>
    <name evidence="12" type="ORF">SHERM_27742</name>
</gene>
<evidence type="ECO:0000256" key="5">
    <source>
        <dbReference type="ARBA" id="ARBA00022525"/>
    </source>
</evidence>
<comment type="pathway">
    <text evidence="2 10">Glycan metabolism; pectin degradation; 2-dehydro-3-deoxy-D-gluconate from pectin: step 1/5.</text>
</comment>
<sequence length="340" mass="38630">MSFPCLWSWVTAFLVVTFEAKAGLGQINGTRRNYITWRDLKMEGPPRNFPLRDIGGNYNRNKLVIVVDKYGRGDSFTVQGAVDMVPENNVQRVKIHILAGVYREKVRVPVNKPYISFIGDENEPSSTVITWHDKASDNLPNGGCCLGTWNSASVSIESDYFCATGITFEAMFYKARFLGSQDTLLDESGSHYFFRCFIQGSIDFIFGNGKSLYQECGISVVGDGYAIAAQHRNSDTDETGFAFLNCTVTGTGPIYLGRAWGNYSRIIYSYTEFDIDVRPQGWEDWRVPSRQSTVVYGEYECRGRGADRSRRVEWSKALSYWEARPFLDTMFIRGKQWLKL</sequence>
<evidence type="ECO:0000313" key="13">
    <source>
        <dbReference type="Proteomes" id="UP001153555"/>
    </source>
</evidence>
<comment type="catalytic activity">
    <reaction evidence="8 10">
        <text>[(1-&gt;4)-alpha-D-galacturonosyl methyl ester](n) + n H2O = [(1-&gt;4)-alpha-D-galacturonosyl](n) + n methanol + n H(+)</text>
        <dbReference type="Rhea" id="RHEA:22380"/>
        <dbReference type="Rhea" id="RHEA-COMP:14570"/>
        <dbReference type="Rhea" id="RHEA-COMP:14573"/>
        <dbReference type="ChEBI" id="CHEBI:15377"/>
        <dbReference type="ChEBI" id="CHEBI:15378"/>
        <dbReference type="ChEBI" id="CHEBI:17790"/>
        <dbReference type="ChEBI" id="CHEBI:140522"/>
        <dbReference type="ChEBI" id="CHEBI:140523"/>
        <dbReference type="EC" id="3.1.1.11"/>
    </reaction>
</comment>
<proteinExistence type="inferred from homology"/>
<evidence type="ECO:0000256" key="7">
    <source>
        <dbReference type="ARBA" id="ARBA00023085"/>
    </source>
</evidence>
<dbReference type="InterPro" id="IPR012334">
    <property type="entry name" value="Pectin_lyas_fold"/>
</dbReference>